<dbReference type="InterPro" id="IPR035897">
    <property type="entry name" value="Toll_tir_struct_dom_sf"/>
</dbReference>
<accession>A0AAU2H276</accession>
<sequence>MAKVQPAGFWSYTHRDDQLDGGRITRLSERISHAFEMITGEPLEIFLDKKAIEWGEAWRRRLDIALTGTTFLIPVVTPKFLVSQECRREVITFAGHAASLGLEELLLPILYVDVPQLAEGSRGEPDDEVLELIARRQWVDWRDLRLEDEDSPQYRKAVHMLALRLSEIIESAPPPTPVQPPGTNDSTEDAPGFVEAMAEMEQALPSWLDTIQQFAGIITLIGEQTSWASNEMTASDARGGGFAGRVRVTEELASRLADPVETVDALGAKYWAELASIDPGVISFVRQAADGDLSVEDRNVAQDFFRAVNELADVTRETTENLRGFSDSVAGAAEGSRLLRPQFRTIQSSVQKVIDSQTIIDEWVRLIGETDLKDNR</sequence>
<protein>
    <submittedName>
        <fullName evidence="2">Toll/interleukin-1 receptor domain-containing protein</fullName>
    </submittedName>
</protein>
<name>A0AAU2H276_9ACTN</name>
<proteinExistence type="predicted"/>
<feature type="domain" description="TIR" evidence="1">
    <location>
        <begin position="43"/>
        <end position="148"/>
    </location>
</feature>
<reference evidence="2" key="1">
    <citation type="submission" date="2022-10" db="EMBL/GenBank/DDBJ databases">
        <title>The complete genomes of actinobacterial strains from the NBC collection.</title>
        <authorList>
            <person name="Joergensen T.S."/>
            <person name="Alvarez Arevalo M."/>
            <person name="Sterndorff E.B."/>
            <person name="Faurdal D."/>
            <person name="Vuksanovic O."/>
            <person name="Mourched A.-S."/>
            <person name="Charusanti P."/>
            <person name="Shaw S."/>
            <person name="Blin K."/>
            <person name="Weber T."/>
        </authorList>
    </citation>
    <scope>NUCLEOTIDE SEQUENCE</scope>
    <source>
        <strain evidence="2">NBC_00060</strain>
    </source>
</reference>
<dbReference type="Pfam" id="PF13676">
    <property type="entry name" value="TIR_2"/>
    <property type="match status" value="1"/>
</dbReference>
<dbReference type="EMBL" id="CP108253">
    <property type="protein sequence ID" value="WTU41554.1"/>
    <property type="molecule type" value="Genomic_DNA"/>
</dbReference>
<organism evidence="2">
    <name type="scientific">Streptomyces sp. NBC_00060</name>
    <dbReference type="NCBI Taxonomy" id="2975636"/>
    <lineage>
        <taxon>Bacteria</taxon>
        <taxon>Bacillati</taxon>
        <taxon>Actinomycetota</taxon>
        <taxon>Actinomycetes</taxon>
        <taxon>Kitasatosporales</taxon>
        <taxon>Streptomycetaceae</taxon>
        <taxon>Streptomyces</taxon>
    </lineage>
</organism>
<evidence type="ECO:0000259" key="1">
    <source>
        <dbReference type="Pfam" id="PF13676"/>
    </source>
</evidence>
<evidence type="ECO:0000313" key="2">
    <source>
        <dbReference type="EMBL" id="WTU41554.1"/>
    </source>
</evidence>
<keyword evidence="2" id="KW-0675">Receptor</keyword>
<gene>
    <name evidence="2" type="ORF">OHV25_19175</name>
</gene>
<dbReference type="InterPro" id="IPR000157">
    <property type="entry name" value="TIR_dom"/>
</dbReference>
<dbReference type="SUPFAM" id="SSF52200">
    <property type="entry name" value="Toll/Interleukin receptor TIR domain"/>
    <property type="match status" value="1"/>
</dbReference>
<dbReference type="GO" id="GO:0007165">
    <property type="term" value="P:signal transduction"/>
    <property type="evidence" value="ECO:0007669"/>
    <property type="project" value="InterPro"/>
</dbReference>
<dbReference type="AlphaFoldDB" id="A0AAU2H276"/>
<dbReference type="Gene3D" id="3.40.50.10140">
    <property type="entry name" value="Toll/interleukin-1 receptor homology (TIR) domain"/>
    <property type="match status" value="1"/>
</dbReference>